<comment type="similarity">
    <text evidence="1 8">Belongs to the MPI phosphatase family.</text>
</comment>
<evidence type="ECO:0000256" key="7">
    <source>
        <dbReference type="ARBA" id="ARBA00051722"/>
    </source>
</evidence>
<dbReference type="GO" id="GO:0110032">
    <property type="term" value="P:positive regulation of G2/MI transition of meiotic cell cycle"/>
    <property type="evidence" value="ECO:0007669"/>
    <property type="project" value="TreeGrafter"/>
</dbReference>
<gene>
    <name evidence="11" type="ORF">GPM918_LOCUS657</name>
    <name evidence="12" type="ORF">SRO942_LOCUS658</name>
</gene>
<feature type="domain" description="Rhodanese" evidence="10">
    <location>
        <begin position="367"/>
        <end position="476"/>
    </location>
</feature>
<dbReference type="GO" id="GO:0000086">
    <property type="term" value="P:G2/M transition of mitotic cell cycle"/>
    <property type="evidence" value="ECO:0007669"/>
    <property type="project" value="TreeGrafter"/>
</dbReference>
<dbReference type="GO" id="GO:0004725">
    <property type="term" value="F:protein tyrosine phosphatase activity"/>
    <property type="evidence" value="ECO:0007669"/>
    <property type="project" value="UniProtKB-UniRule"/>
</dbReference>
<dbReference type="EMBL" id="CAJOBC010000054">
    <property type="protein sequence ID" value="CAF3527066.1"/>
    <property type="molecule type" value="Genomic_DNA"/>
</dbReference>
<evidence type="ECO:0000313" key="11">
    <source>
        <dbReference type="EMBL" id="CAF0747986.1"/>
    </source>
</evidence>
<keyword evidence="5 8" id="KW-0904">Protein phosphatase</keyword>
<evidence type="ECO:0000259" key="10">
    <source>
        <dbReference type="PROSITE" id="PS50206"/>
    </source>
</evidence>
<evidence type="ECO:0000256" key="1">
    <source>
        <dbReference type="ARBA" id="ARBA00011065"/>
    </source>
</evidence>
<feature type="region of interest" description="Disordered" evidence="9">
    <location>
        <begin position="276"/>
        <end position="303"/>
    </location>
</feature>
<comment type="caution">
    <text evidence="11">The sequence shown here is derived from an EMBL/GenBank/DDBJ whole genome shotgun (WGS) entry which is preliminary data.</text>
</comment>
<proteinExistence type="inferred from homology"/>
<keyword evidence="6 8" id="KW-0131">Cell cycle</keyword>
<organism evidence="11 13">
    <name type="scientific">Didymodactylos carnosus</name>
    <dbReference type="NCBI Taxonomy" id="1234261"/>
    <lineage>
        <taxon>Eukaryota</taxon>
        <taxon>Metazoa</taxon>
        <taxon>Spiralia</taxon>
        <taxon>Gnathifera</taxon>
        <taxon>Rotifera</taxon>
        <taxon>Eurotatoria</taxon>
        <taxon>Bdelloidea</taxon>
        <taxon>Philodinida</taxon>
        <taxon>Philodinidae</taxon>
        <taxon>Didymodactylos</taxon>
    </lineage>
</organism>
<name>A0A813P2G5_9BILA</name>
<keyword evidence="3 8" id="KW-0498">Mitosis</keyword>
<dbReference type="InterPro" id="IPR000751">
    <property type="entry name" value="MPI_Phosphatase"/>
</dbReference>
<dbReference type="PRINTS" id="PR00716">
    <property type="entry name" value="MPIPHPHTASE"/>
</dbReference>
<dbReference type="GO" id="GO:0051301">
    <property type="term" value="P:cell division"/>
    <property type="evidence" value="ECO:0007669"/>
    <property type="project" value="UniProtKB-UniRule"/>
</dbReference>
<feature type="compositionally biased region" description="Basic and acidic residues" evidence="9">
    <location>
        <begin position="276"/>
        <end position="294"/>
    </location>
</feature>
<keyword evidence="4 8" id="KW-0378">Hydrolase</keyword>
<evidence type="ECO:0000256" key="2">
    <source>
        <dbReference type="ARBA" id="ARBA00022618"/>
    </source>
</evidence>
<dbReference type="GO" id="GO:0010971">
    <property type="term" value="P:positive regulation of G2/M transition of mitotic cell cycle"/>
    <property type="evidence" value="ECO:0007669"/>
    <property type="project" value="TreeGrafter"/>
</dbReference>
<dbReference type="Proteomes" id="UP000663829">
    <property type="component" value="Unassembled WGS sequence"/>
</dbReference>
<dbReference type="InterPro" id="IPR036873">
    <property type="entry name" value="Rhodanese-like_dom_sf"/>
</dbReference>
<dbReference type="OrthoDB" id="26523at2759"/>
<evidence type="ECO:0000256" key="4">
    <source>
        <dbReference type="ARBA" id="ARBA00022801"/>
    </source>
</evidence>
<evidence type="ECO:0000256" key="3">
    <source>
        <dbReference type="ARBA" id="ARBA00022776"/>
    </source>
</evidence>
<dbReference type="Proteomes" id="UP000681722">
    <property type="component" value="Unassembled WGS sequence"/>
</dbReference>
<dbReference type="EMBL" id="CAJNOQ010000054">
    <property type="protein sequence ID" value="CAF0747986.1"/>
    <property type="molecule type" value="Genomic_DNA"/>
</dbReference>
<evidence type="ECO:0000256" key="9">
    <source>
        <dbReference type="SAM" id="MobiDB-lite"/>
    </source>
</evidence>
<feature type="region of interest" description="Disordered" evidence="9">
    <location>
        <begin position="1"/>
        <end position="21"/>
    </location>
</feature>
<feature type="region of interest" description="Disordered" evidence="9">
    <location>
        <begin position="98"/>
        <end position="117"/>
    </location>
</feature>
<dbReference type="PANTHER" id="PTHR10828:SF17">
    <property type="entry name" value="PROTEIN-TYROSINE-PHOSPHATASE"/>
    <property type="match status" value="1"/>
</dbReference>
<comment type="catalytic activity">
    <reaction evidence="7 8">
        <text>O-phospho-L-tyrosyl-[protein] + H2O = L-tyrosyl-[protein] + phosphate</text>
        <dbReference type="Rhea" id="RHEA:10684"/>
        <dbReference type="Rhea" id="RHEA-COMP:10136"/>
        <dbReference type="Rhea" id="RHEA-COMP:20101"/>
        <dbReference type="ChEBI" id="CHEBI:15377"/>
        <dbReference type="ChEBI" id="CHEBI:43474"/>
        <dbReference type="ChEBI" id="CHEBI:46858"/>
        <dbReference type="ChEBI" id="CHEBI:61978"/>
        <dbReference type="EC" id="3.1.3.48"/>
    </reaction>
</comment>
<dbReference type="PANTHER" id="PTHR10828">
    <property type="entry name" value="M-PHASE INDUCER PHOSPHATASE DUAL SPECIFICITY PHOSPHATASE CDC25"/>
    <property type="match status" value="1"/>
</dbReference>
<evidence type="ECO:0000256" key="6">
    <source>
        <dbReference type="ARBA" id="ARBA00023306"/>
    </source>
</evidence>
<evidence type="ECO:0000313" key="13">
    <source>
        <dbReference type="Proteomes" id="UP000663829"/>
    </source>
</evidence>
<dbReference type="FunFam" id="3.40.250.10:FF:000021">
    <property type="entry name" value="M-phase inducer phosphatase cdc-25.2"/>
    <property type="match status" value="1"/>
</dbReference>
<dbReference type="GO" id="GO:0005737">
    <property type="term" value="C:cytoplasm"/>
    <property type="evidence" value="ECO:0007669"/>
    <property type="project" value="TreeGrafter"/>
</dbReference>
<dbReference type="AlphaFoldDB" id="A0A813P2G5"/>
<protein>
    <recommendedName>
        <fullName evidence="8">M-phase inducer phosphatase</fullName>
        <ecNumber evidence="8">3.1.3.48</ecNumber>
    </recommendedName>
</protein>
<reference evidence="11" key="1">
    <citation type="submission" date="2021-02" db="EMBL/GenBank/DDBJ databases">
        <authorList>
            <person name="Nowell W R."/>
        </authorList>
    </citation>
    <scope>NUCLEOTIDE SEQUENCE</scope>
</reference>
<keyword evidence="13" id="KW-1185">Reference proteome</keyword>
<evidence type="ECO:0000256" key="8">
    <source>
        <dbReference type="RuleBase" id="RU368028"/>
    </source>
</evidence>
<dbReference type="Gene3D" id="3.40.250.10">
    <property type="entry name" value="Rhodanese-like domain"/>
    <property type="match status" value="1"/>
</dbReference>
<dbReference type="CDD" id="cd01530">
    <property type="entry name" value="Cdc25"/>
    <property type="match status" value="1"/>
</dbReference>
<keyword evidence="2 8" id="KW-0132">Cell division</keyword>
<dbReference type="SMART" id="SM00450">
    <property type="entry name" value="RHOD"/>
    <property type="match status" value="1"/>
</dbReference>
<dbReference type="InterPro" id="IPR001763">
    <property type="entry name" value="Rhodanese-like_dom"/>
</dbReference>
<dbReference type="EC" id="3.1.3.48" evidence="8"/>
<evidence type="ECO:0000256" key="5">
    <source>
        <dbReference type="ARBA" id="ARBA00022912"/>
    </source>
</evidence>
<comment type="function">
    <text evidence="8">Tyrosine protein phosphatase which functions as a dosage-dependent inducer of mitotic progression.</text>
</comment>
<sequence>MTPRRLLFPSSEDESSPQYNYSPLTCTEQIETSPLLALKPNNPLPSKTRRTRPFLVNKENVHSTNDNSNHIGQQQSRLEEFGFRQNLRWQIFIDNHNNNQKGFTSKQSTSSSQKSTKLPVLKPINDVSRLPLLDEFEIDTTLNTSLTTKATFNKSKKTTGKTKQKQPPTIVVPVRQELIAFEGENSEDSGFFSQDTCDEFSSSIKTTVTENEHDRMEISTCSPFASLPMEKFDSVSSWEDEDDLIIIEEINDVIINKKKRLERSISSTTLTDKELISKRRKTDDHSEDEKDLNLNKHSNNGRSHYMMPHTEQQVMESVDIGLQQHTYIADRTKSYLLPTLPFAKQADLPSITGDTIRDLLNNVYSSEIERFYIIDARYPYEYEGGHIMTARNIYTNEGIIEQVLKTPHIPDDPKKRIIIIFHCEYSAERGPKLYRFLRDQDRKLHMHCYPRLYYPECYLLDQGYRKFFADHKDLCTPQSYRTMLDDQFQDQCRLYRSVSKQSEKTTDQRRTRLRQCLSFAHLI</sequence>
<dbReference type="SUPFAM" id="SSF52821">
    <property type="entry name" value="Rhodanese/Cell cycle control phosphatase"/>
    <property type="match status" value="1"/>
</dbReference>
<accession>A0A813P2G5</accession>
<dbReference type="Pfam" id="PF00581">
    <property type="entry name" value="Rhodanese"/>
    <property type="match status" value="1"/>
</dbReference>
<evidence type="ECO:0000313" key="12">
    <source>
        <dbReference type="EMBL" id="CAF3527066.1"/>
    </source>
</evidence>
<dbReference type="PROSITE" id="PS50206">
    <property type="entry name" value="RHODANESE_3"/>
    <property type="match status" value="1"/>
</dbReference>
<feature type="compositionally biased region" description="Low complexity" evidence="9">
    <location>
        <begin position="104"/>
        <end position="117"/>
    </location>
</feature>
<dbReference type="GO" id="GO:0005634">
    <property type="term" value="C:nucleus"/>
    <property type="evidence" value="ECO:0007669"/>
    <property type="project" value="TreeGrafter"/>
</dbReference>